<protein>
    <submittedName>
        <fullName evidence="3">CRTAC1 family protein</fullName>
    </submittedName>
</protein>
<dbReference type="Pfam" id="PF07593">
    <property type="entry name" value="UnbV_ASPIC"/>
    <property type="match status" value="1"/>
</dbReference>
<dbReference type="SUPFAM" id="SSF69318">
    <property type="entry name" value="Integrin alpha N-terminal domain"/>
    <property type="match status" value="1"/>
</dbReference>
<evidence type="ECO:0000259" key="2">
    <source>
        <dbReference type="Pfam" id="PF07593"/>
    </source>
</evidence>
<dbReference type="PANTHER" id="PTHR16026">
    <property type="entry name" value="CARTILAGE ACIDIC PROTEIN 1"/>
    <property type="match status" value="1"/>
</dbReference>
<name>A0A7V2AZ72_RHOMR</name>
<accession>A0A7V2AZ72</accession>
<organism evidence="3">
    <name type="scientific">Rhodothermus marinus</name>
    <name type="common">Rhodothermus obamensis</name>
    <dbReference type="NCBI Taxonomy" id="29549"/>
    <lineage>
        <taxon>Bacteria</taxon>
        <taxon>Pseudomonadati</taxon>
        <taxon>Rhodothermota</taxon>
        <taxon>Rhodothermia</taxon>
        <taxon>Rhodothermales</taxon>
        <taxon>Rhodothermaceae</taxon>
        <taxon>Rhodothermus</taxon>
    </lineage>
</organism>
<evidence type="ECO:0000256" key="1">
    <source>
        <dbReference type="ARBA" id="ARBA00022729"/>
    </source>
</evidence>
<dbReference type="PANTHER" id="PTHR16026:SF0">
    <property type="entry name" value="CARTILAGE ACIDIC PROTEIN 1"/>
    <property type="match status" value="1"/>
</dbReference>
<dbReference type="Gene3D" id="2.130.10.130">
    <property type="entry name" value="Integrin alpha, N-terminal"/>
    <property type="match status" value="1"/>
</dbReference>
<comment type="caution">
    <text evidence="3">The sequence shown here is derived from an EMBL/GenBank/DDBJ whole genome shotgun (WGS) entry which is preliminary data.</text>
</comment>
<gene>
    <name evidence="3" type="ORF">ENO59_02445</name>
</gene>
<feature type="domain" description="ASPIC/UnbV" evidence="2">
    <location>
        <begin position="487"/>
        <end position="552"/>
    </location>
</feature>
<dbReference type="AlphaFoldDB" id="A0A7V2AZ72"/>
<dbReference type="InterPro" id="IPR028994">
    <property type="entry name" value="Integrin_alpha_N"/>
</dbReference>
<dbReference type="EMBL" id="DSGB01000003">
    <property type="protein sequence ID" value="HER95367.1"/>
    <property type="molecule type" value="Genomic_DNA"/>
</dbReference>
<proteinExistence type="predicted"/>
<dbReference type="Pfam" id="PF13517">
    <property type="entry name" value="FG-GAP_3"/>
    <property type="match status" value="2"/>
</dbReference>
<sequence length="571" mass="62359">MAKQLGCYLGLWGILLVGWGCHAPEPATDVDTPLFEEVTSEAGLADFRHQTGAFGKKWMPESLGGGGGFVDIDGDGWSDIVLVTGAHWPGHGPALPALTVYRNRGDGTFENWTEKTGLDRYTAYGMGLAAADYDNDGDMDLFLTALGPNLLFRNEGGRFIEVSREAGLPRDAQWSTAAIFLDADRDGWLDLFYGNYVDWTPETDLFCSTDGVHKDYCTPRQYPGVSGRFFRNNGNGTFTEQTHKAGFAAMPGKTLGVAELDVNRDGWPDLVVANDTQRNLLFINNGDGTFTEQGLAAGIAFDANGRARAGMGIDVGFIGPTATPVIAIGNFSNEMVAFFQYVDQGVFIDRAPQVGLGSSTLLSLTFGLFFFDADLDGRLDLLLCNGHIQETIEQVQDGVTFRQRPQLFMQRAEGIFEAWPPQGPLAQPLLGRGAAYADYDRDGDLDVLLIENGGPVHLWRNRVNPGSPGAPYSVQLELQGTRSNRNALGTHLILYANGQRQERRVHGGSSYLSQHEYRLTVGLGSARQIDSLFVLWPSGQIDRWVQLPAQSAWRVIEAKGLEPLPLPGSKR</sequence>
<dbReference type="InterPro" id="IPR011519">
    <property type="entry name" value="UnbV_ASPIC"/>
</dbReference>
<keyword evidence="1" id="KW-0732">Signal</keyword>
<reference evidence="3" key="1">
    <citation type="journal article" date="2020" name="mSystems">
        <title>Genome- and Community-Level Interaction Insights into Carbon Utilization and Element Cycling Functions of Hydrothermarchaeota in Hydrothermal Sediment.</title>
        <authorList>
            <person name="Zhou Z."/>
            <person name="Liu Y."/>
            <person name="Xu W."/>
            <person name="Pan J."/>
            <person name="Luo Z.H."/>
            <person name="Li M."/>
        </authorList>
    </citation>
    <scope>NUCLEOTIDE SEQUENCE [LARGE SCALE GENOMIC DNA]</scope>
    <source>
        <strain evidence="3">SpSt-143</strain>
    </source>
</reference>
<dbReference type="InterPro" id="IPR013517">
    <property type="entry name" value="FG-GAP"/>
</dbReference>
<evidence type="ECO:0000313" key="3">
    <source>
        <dbReference type="EMBL" id="HER95367.1"/>
    </source>
</evidence>
<dbReference type="InterPro" id="IPR027039">
    <property type="entry name" value="Crtac1"/>
</dbReference>